<evidence type="ECO:0000313" key="1">
    <source>
        <dbReference type="EMBL" id="KAJ3252650.1"/>
    </source>
</evidence>
<protein>
    <submittedName>
        <fullName evidence="1">Uncharacterized protein</fullName>
    </submittedName>
</protein>
<name>A0AAD5UAP2_9FUNG</name>
<gene>
    <name evidence="1" type="ORF">HK103_001351</name>
</gene>
<evidence type="ECO:0000313" key="2">
    <source>
        <dbReference type="Proteomes" id="UP001210925"/>
    </source>
</evidence>
<sequence length="115" mass="12730">MDCTRFVVADLEQFTMNLYMMSLLRQHINHFLHPIIRIHSNLFQPGVGYGGVAAGVGAGVLAGIALDQAFNHHDHNAVHTQQVTVDHGYYGDQVHTTTYDDDGYGNVTAVDQDDF</sequence>
<proteinExistence type="predicted"/>
<comment type="caution">
    <text evidence="1">The sequence shown here is derived from an EMBL/GenBank/DDBJ whole genome shotgun (WGS) entry which is preliminary data.</text>
</comment>
<dbReference type="AlphaFoldDB" id="A0AAD5UAP2"/>
<organism evidence="1 2">
    <name type="scientific">Boothiomyces macroporosus</name>
    <dbReference type="NCBI Taxonomy" id="261099"/>
    <lineage>
        <taxon>Eukaryota</taxon>
        <taxon>Fungi</taxon>
        <taxon>Fungi incertae sedis</taxon>
        <taxon>Chytridiomycota</taxon>
        <taxon>Chytridiomycota incertae sedis</taxon>
        <taxon>Chytridiomycetes</taxon>
        <taxon>Rhizophydiales</taxon>
        <taxon>Terramycetaceae</taxon>
        <taxon>Boothiomyces</taxon>
    </lineage>
</organism>
<dbReference type="Proteomes" id="UP001210925">
    <property type="component" value="Unassembled WGS sequence"/>
</dbReference>
<accession>A0AAD5UAP2</accession>
<keyword evidence="2" id="KW-1185">Reference proteome</keyword>
<reference evidence="1" key="1">
    <citation type="submission" date="2020-05" db="EMBL/GenBank/DDBJ databases">
        <title>Phylogenomic resolution of chytrid fungi.</title>
        <authorList>
            <person name="Stajich J.E."/>
            <person name="Amses K."/>
            <person name="Simmons R."/>
            <person name="Seto K."/>
            <person name="Myers J."/>
            <person name="Bonds A."/>
            <person name="Quandt C.A."/>
            <person name="Barry K."/>
            <person name="Liu P."/>
            <person name="Grigoriev I."/>
            <person name="Longcore J.E."/>
            <person name="James T.Y."/>
        </authorList>
    </citation>
    <scope>NUCLEOTIDE SEQUENCE</scope>
    <source>
        <strain evidence="1">PLAUS21</strain>
    </source>
</reference>
<dbReference type="EMBL" id="JADGKB010000134">
    <property type="protein sequence ID" value="KAJ3252650.1"/>
    <property type="molecule type" value="Genomic_DNA"/>
</dbReference>